<evidence type="ECO:0000256" key="2">
    <source>
        <dbReference type="ARBA" id="ARBA00004651"/>
    </source>
</evidence>
<dbReference type="GO" id="GO:0005886">
    <property type="term" value="C:plasma membrane"/>
    <property type="evidence" value="ECO:0007669"/>
    <property type="project" value="UniProtKB-SubCell"/>
</dbReference>
<feature type="transmembrane region" description="Helical" evidence="24">
    <location>
        <begin position="192"/>
        <end position="212"/>
    </location>
</feature>
<evidence type="ECO:0000313" key="25">
    <source>
        <dbReference type="EMBL" id="EJF44312.1"/>
    </source>
</evidence>
<evidence type="ECO:0000256" key="4">
    <source>
        <dbReference type="ARBA" id="ARBA00005189"/>
    </source>
</evidence>
<keyword evidence="16" id="KW-0594">Phospholipid biosynthesis</keyword>
<evidence type="ECO:0000256" key="11">
    <source>
        <dbReference type="ARBA" id="ARBA00022692"/>
    </source>
</evidence>
<keyword evidence="26" id="KW-1185">Reference proteome</keyword>
<keyword evidence="8" id="KW-1003">Cell membrane</keyword>
<evidence type="ECO:0000256" key="5">
    <source>
        <dbReference type="ARBA" id="ARBA00010185"/>
    </source>
</evidence>
<dbReference type="GO" id="GO:0016024">
    <property type="term" value="P:CDP-diacylglycerol biosynthetic process"/>
    <property type="evidence" value="ECO:0007669"/>
    <property type="project" value="TreeGrafter"/>
</dbReference>
<keyword evidence="12 25" id="KW-0548">Nucleotidyltransferase</keyword>
<dbReference type="PANTHER" id="PTHR46382:SF1">
    <property type="entry name" value="PHOSPHATIDATE CYTIDYLYLTRANSFERASE"/>
    <property type="match status" value="1"/>
</dbReference>
<evidence type="ECO:0000256" key="3">
    <source>
        <dbReference type="ARBA" id="ARBA00005119"/>
    </source>
</evidence>
<evidence type="ECO:0000256" key="15">
    <source>
        <dbReference type="ARBA" id="ARBA00023136"/>
    </source>
</evidence>
<comment type="caution">
    <text evidence="25">The sequence shown here is derived from an EMBL/GenBank/DDBJ whole genome shotgun (WGS) entry which is preliminary data.</text>
</comment>
<evidence type="ECO:0000256" key="17">
    <source>
        <dbReference type="ARBA" id="ARBA00023264"/>
    </source>
</evidence>
<feature type="transmembrane region" description="Helical" evidence="24">
    <location>
        <begin position="233"/>
        <end position="251"/>
    </location>
</feature>
<sequence>MSAAGLAGVAGAQGGILGWFLGWDRSWTIIVPKVGWVLTGRAVFLATAAVTILLLAGIGVGLSGKAELRRRWVTWAIIIPAVGIPIWMGRGTTALLAALLGLQAVRELARLTHLPRAETALLAILSVAYPLMAWLRPGVLGIAPLMVLVCAVPAVLAGDVEGGMRRATVAGFASVWIPWSLAHLVVLWQDAFLIAFAAAAADVAAWTGGTFLRRMPWAAWARRPLSPLSPNKTLGGLVGAVLGAALILTLLGRITPGLVIAVGLGGVLGDLLESLVKRTAGVKDAGSWLPGFGGLLDRVDSLLLVLPLAAVLGDLG</sequence>
<gene>
    <name evidence="25" type="primary">cdsA_1</name>
    <name evidence="25" type="ORF">HMPREF1318_0318</name>
</gene>
<feature type="transmembrane region" description="Helical" evidence="24">
    <location>
        <begin position="167"/>
        <end position="186"/>
    </location>
</feature>
<evidence type="ECO:0000256" key="16">
    <source>
        <dbReference type="ARBA" id="ARBA00023209"/>
    </source>
</evidence>
<organism evidence="25 26">
    <name type="scientific">Actinomyces massiliensis F0489</name>
    <dbReference type="NCBI Taxonomy" id="1125718"/>
    <lineage>
        <taxon>Bacteria</taxon>
        <taxon>Bacillati</taxon>
        <taxon>Actinomycetota</taxon>
        <taxon>Actinomycetes</taxon>
        <taxon>Actinomycetales</taxon>
        <taxon>Actinomycetaceae</taxon>
        <taxon>Actinomyces</taxon>
    </lineage>
</organism>
<evidence type="ECO:0000256" key="23">
    <source>
        <dbReference type="ARBA" id="ARBA00033406"/>
    </source>
</evidence>
<accession>J0NHX3</accession>
<dbReference type="EMBL" id="AKFT01000113">
    <property type="protein sequence ID" value="EJF44312.1"/>
    <property type="molecule type" value="Genomic_DNA"/>
</dbReference>
<dbReference type="AlphaFoldDB" id="J0NHX3"/>
<keyword evidence="14" id="KW-0443">Lipid metabolism</keyword>
<dbReference type="GO" id="GO:0004605">
    <property type="term" value="F:phosphatidate cytidylyltransferase activity"/>
    <property type="evidence" value="ECO:0007669"/>
    <property type="project" value="UniProtKB-EC"/>
</dbReference>
<keyword evidence="17" id="KW-1208">Phospholipid metabolism</keyword>
<dbReference type="Pfam" id="PF01148">
    <property type="entry name" value="CTP_transf_1"/>
    <property type="match status" value="1"/>
</dbReference>
<name>J0NHX3_9ACTO</name>
<evidence type="ECO:0000256" key="19">
    <source>
        <dbReference type="ARBA" id="ARBA00031825"/>
    </source>
</evidence>
<dbReference type="EC" id="2.7.7.41" evidence="6"/>
<keyword evidence="15 24" id="KW-0472">Membrane</keyword>
<evidence type="ECO:0000256" key="24">
    <source>
        <dbReference type="SAM" id="Phobius"/>
    </source>
</evidence>
<comment type="subcellular location">
    <subcellularLocation>
        <location evidence="2">Cell membrane</location>
        <topology evidence="2">Multi-pass membrane protein</topology>
    </subcellularLocation>
</comment>
<keyword evidence="10 25" id="KW-0808">Transferase</keyword>
<evidence type="ECO:0000256" key="22">
    <source>
        <dbReference type="ARBA" id="ARBA00032743"/>
    </source>
</evidence>
<comment type="pathway">
    <text evidence="4">Lipid metabolism.</text>
</comment>
<evidence type="ECO:0000256" key="7">
    <source>
        <dbReference type="ARBA" id="ARBA00019373"/>
    </source>
</evidence>
<protein>
    <recommendedName>
        <fullName evidence="7">Phosphatidate cytidylyltransferase</fullName>
        <ecNumber evidence="6">2.7.7.41</ecNumber>
    </recommendedName>
    <alternativeName>
        <fullName evidence="20">CDP-DAG synthase</fullName>
    </alternativeName>
    <alternativeName>
        <fullName evidence="22">CDP-DG synthase</fullName>
    </alternativeName>
    <alternativeName>
        <fullName evidence="18">CDP-diacylglycerol synthase</fullName>
    </alternativeName>
    <alternativeName>
        <fullName evidence="21">CDP-diglyceride pyrophosphorylase</fullName>
    </alternativeName>
    <alternativeName>
        <fullName evidence="23">CDP-diglyceride synthase</fullName>
    </alternativeName>
    <alternativeName>
        <fullName evidence="19">CTP:phosphatidate cytidylyltransferase</fullName>
    </alternativeName>
</protein>
<keyword evidence="11 24" id="KW-0812">Transmembrane</keyword>
<dbReference type="OrthoDB" id="4749050at2"/>
<proteinExistence type="inferred from homology"/>
<comment type="catalytic activity">
    <reaction evidence="1">
        <text>a 1,2-diacyl-sn-glycero-3-phosphate + CTP + H(+) = a CDP-1,2-diacyl-sn-glycerol + diphosphate</text>
        <dbReference type="Rhea" id="RHEA:16229"/>
        <dbReference type="ChEBI" id="CHEBI:15378"/>
        <dbReference type="ChEBI" id="CHEBI:33019"/>
        <dbReference type="ChEBI" id="CHEBI:37563"/>
        <dbReference type="ChEBI" id="CHEBI:58332"/>
        <dbReference type="ChEBI" id="CHEBI:58608"/>
        <dbReference type="EC" id="2.7.7.41"/>
    </reaction>
</comment>
<reference evidence="25 26" key="1">
    <citation type="submission" date="2012-05" db="EMBL/GenBank/DDBJ databases">
        <authorList>
            <person name="Harkins D.M."/>
            <person name="Madupu R."/>
            <person name="Durkin A.S."/>
            <person name="Torralba M."/>
            <person name="Methe B."/>
            <person name="Sutton G.G."/>
            <person name="Nelson K.E."/>
        </authorList>
    </citation>
    <scope>NUCLEOTIDE SEQUENCE [LARGE SCALE GENOMIC DNA]</scope>
    <source>
        <strain evidence="25 26">F0489</strain>
    </source>
</reference>
<evidence type="ECO:0000313" key="26">
    <source>
        <dbReference type="Proteomes" id="UP000002941"/>
    </source>
</evidence>
<feature type="transmembrane region" description="Helical" evidence="24">
    <location>
        <begin position="72"/>
        <end position="88"/>
    </location>
</feature>
<dbReference type="Proteomes" id="UP000002941">
    <property type="component" value="Unassembled WGS sequence"/>
</dbReference>
<keyword evidence="9" id="KW-0444">Lipid biosynthesis</keyword>
<dbReference type="RefSeq" id="WP_008731537.1">
    <property type="nucleotide sequence ID" value="NZ_AKFT01000113.1"/>
</dbReference>
<evidence type="ECO:0000256" key="12">
    <source>
        <dbReference type="ARBA" id="ARBA00022695"/>
    </source>
</evidence>
<evidence type="ECO:0000256" key="8">
    <source>
        <dbReference type="ARBA" id="ARBA00022475"/>
    </source>
</evidence>
<evidence type="ECO:0000256" key="1">
    <source>
        <dbReference type="ARBA" id="ARBA00001698"/>
    </source>
</evidence>
<dbReference type="PATRIC" id="fig|1125718.3.peg.1495"/>
<evidence type="ECO:0000256" key="6">
    <source>
        <dbReference type="ARBA" id="ARBA00012487"/>
    </source>
</evidence>
<keyword evidence="13 24" id="KW-1133">Transmembrane helix</keyword>
<feature type="transmembrane region" description="Helical" evidence="24">
    <location>
        <begin position="38"/>
        <end position="60"/>
    </location>
</feature>
<comment type="pathway">
    <text evidence="3">Phospholipid metabolism; CDP-diacylglycerol biosynthesis; CDP-diacylglycerol from sn-glycerol 3-phosphate: step 3/3.</text>
</comment>
<feature type="transmembrane region" description="Helical" evidence="24">
    <location>
        <begin position="141"/>
        <end position="160"/>
    </location>
</feature>
<dbReference type="eggNOG" id="COG0575">
    <property type="taxonomic scope" value="Bacteria"/>
</dbReference>
<evidence type="ECO:0000256" key="9">
    <source>
        <dbReference type="ARBA" id="ARBA00022516"/>
    </source>
</evidence>
<evidence type="ECO:0000256" key="10">
    <source>
        <dbReference type="ARBA" id="ARBA00022679"/>
    </source>
</evidence>
<evidence type="ECO:0000256" key="18">
    <source>
        <dbReference type="ARBA" id="ARBA00029893"/>
    </source>
</evidence>
<dbReference type="PANTHER" id="PTHR46382">
    <property type="entry name" value="PHOSPHATIDATE CYTIDYLYLTRANSFERASE"/>
    <property type="match status" value="1"/>
</dbReference>
<evidence type="ECO:0000256" key="20">
    <source>
        <dbReference type="ARBA" id="ARBA00032253"/>
    </source>
</evidence>
<comment type="similarity">
    <text evidence="5">Belongs to the CDS family.</text>
</comment>
<evidence type="ECO:0000256" key="13">
    <source>
        <dbReference type="ARBA" id="ARBA00022989"/>
    </source>
</evidence>
<evidence type="ECO:0000256" key="21">
    <source>
        <dbReference type="ARBA" id="ARBA00032396"/>
    </source>
</evidence>
<evidence type="ECO:0000256" key="14">
    <source>
        <dbReference type="ARBA" id="ARBA00023098"/>
    </source>
</evidence>